<keyword evidence="3" id="KW-0813">Transport</keyword>
<dbReference type="GO" id="GO:0042907">
    <property type="term" value="F:xanthine transmembrane transporter activity"/>
    <property type="evidence" value="ECO:0007669"/>
    <property type="project" value="TreeGrafter"/>
</dbReference>
<feature type="transmembrane region" description="Helical" evidence="7">
    <location>
        <begin position="315"/>
        <end position="336"/>
    </location>
</feature>
<feature type="transmembrane region" description="Helical" evidence="7">
    <location>
        <begin position="162"/>
        <end position="182"/>
    </location>
</feature>
<protein>
    <submittedName>
        <fullName evidence="8">Xanthine/uracil permease</fullName>
    </submittedName>
</protein>
<name>A0A4R2BM28_9BACI</name>
<evidence type="ECO:0000256" key="5">
    <source>
        <dbReference type="ARBA" id="ARBA00022989"/>
    </source>
</evidence>
<comment type="subcellular location">
    <subcellularLocation>
        <location evidence="1">Membrane</location>
        <topology evidence="1">Multi-pass membrane protein</topology>
    </subcellularLocation>
</comment>
<feature type="transmembrane region" description="Helical" evidence="7">
    <location>
        <begin position="342"/>
        <end position="360"/>
    </location>
</feature>
<evidence type="ECO:0000256" key="4">
    <source>
        <dbReference type="ARBA" id="ARBA00022692"/>
    </source>
</evidence>
<keyword evidence="9" id="KW-1185">Reference proteome</keyword>
<dbReference type="Pfam" id="PF00860">
    <property type="entry name" value="Xan_ur_permease"/>
    <property type="match status" value="1"/>
</dbReference>
<dbReference type="NCBIfam" id="NF008502">
    <property type="entry name" value="PRK11412.1"/>
    <property type="match status" value="1"/>
</dbReference>
<comment type="similarity">
    <text evidence="2">Belongs to the nucleobase:cation symporter-2 (NCS2) (TC 2.A.40) family.</text>
</comment>
<gene>
    <name evidence="8" type="ORF">EV146_101102</name>
</gene>
<feature type="transmembrane region" description="Helical" evidence="7">
    <location>
        <begin position="399"/>
        <end position="418"/>
    </location>
</feature>
<dbReference type="RefSeq" id="WP_132000733.1">
    <property type="nucleotide sequence ID" value="NZ_JABUHM010000006.1"/>
</dbReference>
<evidence type="ECO:0000256" key="1">
    <source>
        <dbReference type="ARBA" id="ARBA00004141"/>
    </source>
</evidence>
<proteinExistence type="inferred from homology"/>
<evidence type="ECO:0000256" key="7">
    <source>
        <dbReference type="SAM" id="Phobius"/>
    </source>
</evidence>
<evidence type="ECO:0000256" key="3">
    <source>
        <dbReference type="ARBA" id="ARBA00022448"/>
    </source>
</evidence>
<keyword evidence="4 7" id="KW-0812">Transmembrane</keyword>
<evidence type="ECO:0000313" key="8">
    <source>
        <dbReference type="EMBL" id="TCN27775.1"/>
    </source>
</evidence>
<organism evidence="8 9">
    <name type="scientific">Mesobacillus foraminis</name>
    <dbReference type="NCBI Taxonomy" id="279826"/>
    <lineage>
        <taxon>Bacteria</taxon>
        <taxon>Bacillati</taxon>
        <taxon>Bacillota</taxon>
        <taxon>Bacilli</taxon>
        <taxon>Bacillales</taxon>
        <taxon>Bacillaceae</taxon>
        <taxon>Mesobacillus</taxon>
    </lineage>
</organism>
<sequence>MNKWFSSVTILSSVQWLFFIFANTVVVPISVGTLFEVPPETVAFMLRTSLIITGIVCIFQGWIGHRMPLMEGPSGLLWGVILNLGMSASSLGVDLSTIGGGIATGVILASLFTLILIAFNGIKLIQSVFSPMVMTVYLFLLTFQLVFIFFKGMLKINDQGTLDVGVSLLSVGIVIFVGLLKLQKNQLVSNFSILIGLSVGWIFYELLFNRESTANSQSIENGFSFFPLGQPNLEMGIIGVTFFAVVMNLSNSIASISTGTKLLQLESTEERFRRSISITSIFTIIGSAFGLVPYTPFTSTIGFLQSTRVYQREPFLIGGGLLAFIGLVPAFSSFLAAMPITVGNAVLFVAYLQMFGTAFSNLNGRTFNSNTIFRLAAPVLVGVSLMNVSPTMFNNLPILIQPFITNGLIMGVIISIVLEKTINWKAYEHTLLAKDAKTN</sequence>
<dbReference type="NCBIfam" id="NF037981">
    <property type="entry name" value="NCS2_1"/>
    <property type="match status" value="1"/>
</dbReference>
<dbReference type="EMBL" id="SLVV01000001">
    <property type="protein sequence ID" value="TCN27775.1"/>
    <property type="molecule type" value="Genomic_DNA"/>
</dbReference>
<keyword evidence="5 7" id="KW-1133">Transmembrane helix</keyword>
<dbReference type="AlphaFoldDB" id="A0A4R2BM28"/>
<evidence type="ECO:0000313" key="9">
    <source>
        <dbReference type="Proteomes" id="UP000295689"/>
    </source>
</evidence>
<dbReference type="PANTHER" id="PTHR42810">
    <property type="entry name" value="PURINE PERMEASE C1399.01C-RELATED"/>
    <property type="match status" value="1"/>
</dbReference>
<feature type="transmembrane region" description="Helical" evidence="7">
    <location>
        <begin position="276"/>
        <end position="294"/>
    </location>
</feature>
<feature type="transmembrane region" description="Helical" evidence="7">
    <location>
        <begin position="102"/>
        <end position="122"/>
    </location>
</feature>
<keyword evidence="6 7" id="KW-0472">Membrane</keyword>
<reference evidence="8 9" key="1">
    <citation type="journal article" date="2015" name="Stand. Genomic Sci.">
        <title>Genomic Encyclopedia of Bacterial and Archaeal Type Strains, Phase III: the genomes of soil and plant-associated and newly described type strains.</title>
        <authorList>
            <person name="Whitman W.B."/>
            <person name="Woyke T."/>
            <person name="Klenk H.P."/>
            <person name="Zhou Y."/>
            <person name="Lilburn T.G."/>
            <person name="Beck B.J."/>
            <person name="De Vos P."/>
            <person name="Vandamme P."/>
            <person name="Eisen J.A."/>
            <person name="Garrity G."/>
            <person name="Hugenholtz P."/>
            <person name="Kyrpides N.C."/>
        </authorList>
    </citation>
    <scope>NUCLEOTIDE SEQUENCE [LARGE SCALE GENOMIC DNA]</scope>
    <source>
        <strain evidence="8 9">CV53</strain>
    </source>
</reference>
<accession>A0A4R2BM28</accession>
<dbReference type="InterPro" id="IPR006043">
    <property type="entry name" value="NCS2"/>
</dbReference>
<feature type="transmembrane region" description="Helical" evidence="7">
    <location>
        <begin position="44"/>
        <end position="63"/>
    </location>
</feature>
<evidence type="ECO:0000256" key="6">
    <source>
        <dbReference type="ARBA" id="ARBA00023136"/>
    </source>
</evidence>
<feature type="transmembrane region" description="Helical" evidence="7">
    <location>
        <begin position="235"/>
        <end position="256"/>
    </location>
</feature>
<dbReference type="Proteomes" id="UP000295689">
    <property type="component" value="Unassembled WGS sequence"/>
</dbReference>
<evidence type="ECO:0000256" key="2">
    <source>
        <dbReference type="ARBA" id="ARBA00008821"/>
    </source>
</evidence>
<feature type="transmembrane region" description="Helical" evidence="7">
    <location>
        <begin position="188"/>
        <end position="208"/>
    </location>
</feature>
<comment type="caution">
    <text evidence="8">The sequence shown here is derived from an EMBL/GenBank/DDBJ whole genome shotgun (WGS) entry which is preliminary data.</text>
</comment>
<feature type="transmembrane region" description="Helical" evidence="7">
    <location>
        <begin position="16"/>
        <end position="37"/>
    </location>
</feature>
<feature type="transmembrane region" description="Helical" evidence="7">
    <location>
        <begin position="128"/>
        <end position="150"/>
    </location>
</feature>
<dbReference type="GO" id="GO:0005886">
    <property type="term" value="C:plasma membrane"/>
    <property type="evidence" value="ECO:0007669"/>
    <property type="project" value="TreeGrafter"/>
</dbReference>
<dbReference type="PANTHER" id="PTHR42810:SF4">
    <property type="entry name" value="URIC ACID TRANSPORTER UACT"/>
    <property type="match status" value="1"/>
</dbReference>